<dbReference type="InterPro" id="IPR000515">
    <property type="entry name" value="MetI-like"/>
</dbReference>
<feature type="transmembrane region" description="Helical" evidence="7">
    <location>
        <begin position="85"/>
        <end position="109"/>
    </location>
</feature>
<feature type="transmembrane region" description="Helical" evidence="7">
    <location>
        <begin position="218"/>
        <end position="239"/>
    </location>
</feature>
<keyword evidence="6 7" id="KW-0472">Membrane</keyword>
<protein>
    <submittedName>
        <fullName evidence="9">ABC transporter permease subunit</fullName>
    </submittedName>
</protein>
<dbReference type="PROSITE" id="PS50928">
    <property type="entry name" value="ABC_TM1"/>
    <property type="match status" value="1"/>
</dbReference>
<keyword evidence="2 7" id="KW-0813">Transport</keyword>
<dbReference type="RefSeq" id="WP_066860877.1">
    <property type="nucleotide sequence ID" value="NZ_CABKVV010000010.1"/>
</dbReference>
<evidence type="ECO:0000256" key="2">
    <source>
        <dbReference type="ARBA" id="ARBA00022448"/>
    </source>
</evidence>
<evidence type="ECO:0000256" key="3">
    <source>
        <dbReference type="ARBA" id="ARBA00022475"/>
    </source>
</evidence>
<name>A0ABT1S2A4_9FIRM</name>
<keyword evidence="3" id="KW-1003">Cell membrane</keyword>
<feature type="domain" description="ABC transmembrane type-1" evidence="8">
    <location>
        <begin position="81"/>
        <end position="298"/>
    </location>
</feature>
<evidence type="ECO:0000313" key="9">
    <source>
        <dbReference type="EMBL" id="MCQ4840660.1"/>
    </source>
</evidence>
<feature type="transmembrane region" description="Helical" evidence="7">
    <location>
        <begin position="121"/>
        <end position="141"/>
    </location>
</feature>
<evidence type="ECO:0000256" key="7">
    <source>
        <dbReference type="RuleBase" id="RU363032"/>
    </source>
</evidence>
<dbReference type="GeneID" id="90531308"/>
<feature type="transmembrane region" description="Helical" evidence="7">
    <location>
        <begin position="179"/>
        <end position="197"/>
    </location>
</feature>
<keyword evidence="4 7" id="KW-0812">Transmembrane</keyword>
<dbReference type="InterPro" id="IPR035906">
    <property type="entry name" value="MetI-like_sf"/>
</dbReference>
<comment type="caution">
    <text evidence="9">The sequence shown here is derived from an EMBL/GenBank/DDBJ whole genome shotgun (WGS) entry which is preliminary data.</text>
</comment>
<feature type="transmembrane region" description="Helical" evidence="7">
    <location>
        <begin position="20"/>
        <end position="39"/>
    </location>
</feature>
<reference evidence="9 10" key="1">
    <citation type="submission" date="2022-06" db="EMBL/GenBank/DDBJ databases">
        <title>Isolation of gut microbiota from human fecal samples.</title>
        <authorList>
            <person name="Pamer E.G."/>
            <person name="Barat B."/>
            <person name="Waligurski E."/>
            <person name="Medina S."/>
            <person name="Paddock L."/>
            <person name="Mostad J."/>
        </authorList>
    </citation>
    <scope>NUCLEOTIDE SEQUENCE [LARGE SCALE GENOMIC DNA]</scope>
    <source>
        <strain evidence="9 10">DFI.9.73</strain>
    </source>
</reference>
<dbReference type="PANTHER" id="PTHR30193">
    <property type="entry name" value="ABC TRANSPORTER PERMEASE PROTEIN"/>
    <property type="match status" value="1"/>
</dbReference>
<feature type="transmembrane region" description="Helical" evidence="7">
    <location>
        <begin position="277"/>
        <end position="302"/>
    </location>
</feature>
<dbReference type="SUPFAM" id="SSF161098">
    <property type="entry name" value="MetI-like"/>
    <property type="match status" value="1"/>
</dbReference>
<keyword evidence="10" id="KW-1185">Reference proteome</keyword>
<comment type="similarity">
    <text evidence="7">Belongs to the binding-protein-dependent transport system permease family.</text>
</comment>
<sequence>MASMGKTKKLKKKRDWKHFIPYYLMGLPMVIYLFINNYMPLYGLLFAFKDVNMRKGVMGSPWVGLKNFEFLFRTDDAFIMTRNTVLYNLAFLVLGPVLGITVAICLNSIKGGRSSKIYQTSILLPHLMSMVVVSYIVYAFLDQNSGIFNALLTAFGGEGVNWYADAGKWPFILIFVNQWYSIGFSSIIYLSSICGISQEYYEAAELDGASKWQQITQITLPLLKGTIIMMTIMGLGRMFRSDFGLFYQVPMNTGALYSTTQTIDTYVFRGLMQLGNFGMSAAAGFYQSIVGFILVVTANTVIKKISAEDALF</sequence>
<dbReference type="Gene3D" id="1.10.3720.10">
    <property type="entry name" value="MetI-like"/>
    <property type="match status" value="1"/>
</dbReference>
<evidence type="ECO:0000256" key="5">
    <source>
        <dbReference type="ARBA" id="ARBA00022989"/>
    </source>
</evidence>
<dbReference type="Proteomes" id="UP001524473">
    <property type="component" value="Unassembled WGS sequence"/>
</dbReference>
<dbReference type="CDD" id="cd06261">
    <property type="entry name" value="TM_PBP2"/>
    <property type="match status" value="1"/>
</dbReference>
<evidence type="ECO:0000259" key="8">
    <source>
        <dbReference type="PROSITE" id="PS50928"/>
    </source>
</evidence>
<evidence type="ECO:0000256" key="4">
    <source>
        <dbReference type="ARBA" id="ARBA00022692"/>
    </source>
</evidence>
<evidence type="ECO:0000256" key="6">
    <source>
        <dbReference type="ARBA" id="ARBA00023136"/>
    </source>
</evidence>
<gene>
    <name evidence="9" type="ORF">NE695_12150</name>
</gene>
<evidence type="ECO:0000313" key="10">
    <source>
        <dbReference type="Proteomes" id="UP001524473"/>
    </source>
</evidence>
<dbReference type="PANTHER" id="PTHR30193:SF44">
    <property type="entry name" value="LACTOSE TRANSPORT SYSTEM PERMEASE PROTEIN LACF"/>
    <property type="match status" value="1"/>
</dbReference>
<comment type="subcellular location">
    <subcellularLocation>
        <location evidence="1 7">Cell membrane</location>
        <topology evidence="1 7">Multi-pass membrane protein</topology>
    </subcellularLocation>
</comment>
<keyword evidence="5 7" id="KW-1133">Transmembrane helix</keyword>
<organism evidence="9 10">
    <name type="scientific">Neglectibacter timonensis</name>
    <dbReference type="NCBI Taxonomy" id="1776382"/>
    <lineage>
        <taxon>Bacteria</taxon>
        <taxon>Bacillati</taxon>
        <taxon>Bacillota</taxon>
        <taxon>Clostridia</taxon>
        <taxon>Eubacteriales</taxon>
        <taxon>Oscillospiraceae</taxon>
        <taxon>Neglectibacter</taxon>
    </lineage>
</organism>
<proteinExistence type="inferred from homology"/>
<dbReference type="Pfam" id="PF00528">
    <property type="entry name" value="BPD_transp_1"/>
    <property type="match status" value="1"/>
</dbReference>
<dbReference type="InterPro" id="IPR051393">
    <property type="entry name" value="ABC_transporter_permease"/>
</dbReference>
<evidence type="ECO:0000256" key="1">
    <source>
        <dbReference type="ARBA" id="ARBA00004651"/>
    </source>
</evidence>
<accession>A0ABT1S2A4</accession>
<dbReference type="EMBL" id="JANFZH010000027">
    <property type="protein sequence ID" value="MCQ4840660.1"/>
    <property type="molecule type" value="Genomic_DNA"/>
</dbReference>